<proteinExistence type="predicted"/>
<evidence type="ECO:0000256" key="1">
    <source>
        <dbReference type="ARBA" id="ARBA00022448"/>
    </source>
</evidence>
<dbReference type="EMBL" id="BAAAZU010000041">
    <property type="protein sequence ID" value="GAA3934687.1"/>
    <property type="molecule type" value="Genomic_DNA"/>
</dbReference>
<evidence type="ECO:0000313" key="5">
    <source>
        <dbReference type="EMBL" id="GAA3934687.1"/>
    </source>
</evidence>
<dbReference type="GO" id="GO:0005524">
    <property type="term" value="F:ATP binding"/>
    <property type="evidence" value="ECO:0007669"/>
    <property type="project" value="UniProtKB-KW"/>
</dbReference>
<dbReference type="Proteomes" id="UP001501727">
    <property type="component" value="Unassembled WGS sequence"/>
</dbReference>
<evidence type="ECO:0000256" key="3">
    <source>
        <dbReference type="ARBA" id="ARBA00022840"/>
    </source>
</evidence>
<name>A0ABP7N1J6_9GAMM</name>
<reference evidence="6" key="1">
    <citation type="journal article" date="2019" name="Int. J. Syst. Evol. Microbiol.">
        <title>The Global Catalogue of Microorganisms (GCM) 10K type strain sequencing project: providing services to taxonomists for standard genome sequencing and annotation.</title>
        <authorList>
            <consortium name="The Broad Institute Genomics Platform"/>
            <consortium name="The Broad Institute Genome Sequencing Center for Infectious Disease"/>
            <person name="Wu L."/>
            <person name="Ma J."/>
        </authorList>
    </citation>
    <scope>NUCLEOTIDE SEQUENCE [LARGE SCALE GENOMIC DNA]</scope>
    <source>
        <strain evidence="6">JCM 16916</strain>
    </source>
</reference>
<accession>A0ABP7N1J6</accession>
<dbReference type="InterPro" id="IPR027417">
    <property type="entry name" value="P-loop_NTPase"/>
</dbReference>
<dbReference type="PROSITE" id="PS50893">
    <property type="entry name" value="ABC_TRANSPORTER_2"/>
    <property type="match status" value="1"/>
</dbReference>
<dbReference type="Pfam" id="PF00005">
    <property type="entry name" value="ABC_tran"/>
    <property type="match status" value="1"/>
</dbReference>
<comment type="caution">
    <text evidence="5">The sequence shown here is derived from an EMBL/GenBank/DDBJ whole genome shotgun (WGS) entry which is preliminary data.</text>
</comment>
<keyword evidence="2" id="KW-0547">Nucleotide-binding</keyword>
<organism evidence="5 6">
    <name type="scientific">Luteimonas lutimaris</name>
    <dbReference type="NCBI Taxonomy" id="698645"/>
    <lineage>
        <taxon>Bacteria</taxon>
        <taxon>Pseudomonadati</taxon>
        <taxon>Pseudomonadota</taxon>
        <taxon>Gammaproteobacteria</taxon>
        <taxon>Lysobacterales</taxon>
        <taxon>Lysobacteraceae</taxon>
        <taxon>Luteimonas</taxon>
    </lineage>
</organism>
<dbReference type="CDD" id="cd03230">
    <property type="entry name" value="ABC_DR_subfamily_A"/>
    <property type="match status" value="1"/>
</dbReference>
<keyword evidence="6" id="KW-1185">Reference proteome</keyword>
<keyword evidence="3 5" id="KW-0067">ATP-binding</keyword>
<evidence type="ECO:0000256" key="2">
    <source>
        <dbReference type="ARBA" id="ARBA00022741"/>
    </source>
</evidence>
<gene>
    <name evidence="5" type="ORF">GCM10022229_30460</name>
</gene>
<dbReference type="InterPro" id="IPR003593">
    <property type="entry name" value="AAA+_ATPase"/>
</dbReference>
<protein>
    <submittedName>
        <fullName evidence="5">ABC transporter ATP-binding protein</fullName>
    </submittedName>
</protein>
<keyword evidence="1" id="KW-0813">Transport</keyword>
<evidence type="ECO:0000313" key="6">
    <source>
        <dbReference type="Proteomes" id="UP001501727"/>
    </source>
</evidence>
<dbReference type="SUPFAM" id="SSF52540">
    <property type="entry name" value="P-loop containing nucleoside triphosphate hydrolases"/>
    <property type="match status" value="1"/>
</dbReference>
<dbReference type="PANTHER" id="PTHR42711:SF17">
    <property type="entry name" value="ABC TRANSPORTER ATP-BINDING PROTEIN"/>
    <property type="match status" value="1"/>
</dbReference>
<dbReference type="PROSITE" id="PS00211">
    <property type="entry name" value="ABC_TRANSPORTER_1"/>
    <property type="match status" value="1"/>
</dbReference>
<dbReference type="Gene3D" id="3.40.50.300">
    <property type="entry name" value="P-loop containing nucleotide triphosphate hydrolases"/>
    <property type="match status" value="1"/>
</dbReference>
<dbReference type="PANTHER" id="PTHR42711">
    <property type="entry name" value="ABC TRANSPORTER ATP-BINDING PROTEIN"/>
    <property type="match status" value="1"/>
</dbReference>
<evidence type="ECO:0000259" key="4">
    <source>
        <dbReference type="PROSITE" id="PS50893"/>
    </source>
</evidence>
<feature type="domain" description="ABC transporter" evidence="4">
    <location>
        <begin position="9"/>
        <end position="232"/>
    </location>
</feature>
<dbReference type="RefSeq" id="WP_344760906.1">
    <property type="nucleotide sequence ID" value="NZ_BAAAZU010000041.1"/>
</dbReference>
<dbReference type="SMART" id="SM00382">
    <property type="entry name" value="AAA"/>
    <property type="match status" value="1"/>
</dbReference>
<sequence length="338" mass="35888">MEGGSIELASLRGVRKQYGKVVALDGVDLSLAAGQVLALLGANGAGKSTAVALLLGLMQPDAGEATLFGRLPGRLDARRGAGVMLQSAALQETLKVRELLDLTRSYYPNPRSVADCVALGGLDGLLDRRYGKLSGGQQRRVQFALAVCGNPRVLFLDEPTTGLDIEARQTLWRALRELVAQGCAVLLTTHYLEEAEALADRVTVLAHGRVVAAGAMDEVRRHVSARRIRCLTTLDAARIAAWPEVRSARAVDAALADAGAVDAGAMPSDAVGDRGLGRSHEKSDRVEIVTDAAEDVVRRLLAEDATLSELEVQRAGLADAFLELTREDVSDDAHREAA</sequence>
<dbReference type="InterPro" id="IPR017871">
    <property type="entry name" value="ABC_transporter-like_CS"/>
</dbReference>
<dbReference type="InterPro" id="IPR050763">
    <property type="entry name" value="ABC_transporter_ATP-binding"/>
</dbReference>
<dbReference type="InterPro" id="IPR003439">
    <property type="entry name" value="ABC_transporter-like_ATP-bd"/>
</dbReference>